<proteinExistence type="predicted"/>
<keyword evidence="2" id="KW-1133">Transmembrane helix</keyword>
<evidence type="ECO:0000313" key="3">
    <source>
        <dbReference type="EMBL" id="QDT30436.1"/>
    </source>
</evidence>
<protein>
    <submittedName>
        <fullName evidence="3">Uncharacterized protein</fullName>
    </submittedName>
</protein>
<keyword evidence="2" id="KW-0812">Transmembrane</keyword>
<dbReference type="Proteomes" id="UP000315647">
    <property type="component" value="Chromosome"/>
</dbReference>
<organism evidence="3 5">
    <name type="scientific">Gimesia panareensis</name>
    <dbReference type="NCBI Taxonomy" id="2527978"/>
    <lineage>
        <taxon>Bacteria</taxon>
        <taxon>Pseudomonadati</taxon>
        <taxon>Planctomycetota</taxon>
        <taxon>Planctomycetia</taxon>
        <taxon>Planctomycetales</taxon>
        <taxon>Planctomycetaceae</taxon>
        <taxon>Gimesia</taxon>
    </lineage>
</organism>
<evidence type="ECO:0000256" key="1">
    <source>
        <dbReference type="SAM" id="MobiDB-lite"/>
    </source>
</evidence>
<evidence type="ECO:0000313" key="4">
    <source>
        <dbReference type="EMBL" id="QDV21380.1"/>
    </source>
</evidence>
<accession>A0A518FYN5</accession>
<evidence type="ECO:0000256" key="2">
    <source>
        <dbReference type="SAM" id="Phobius"/>
    </source>
</evidence>
<dbReference type="EMBL" id="CP036317">
    <property type="protein sequence ID" value="QDV21380.1"/>
    <property type="molecule type" value="Genomic_DNA"/>
</dbReference>
<dbReference type="EMBL" id="CP037421">
    <property type="protein sequence ID" value="QDT30436.1"/>
    <property type="molecule type" value="Genomic_DNA"/>
</dbReference>
<accession>A0A517QFM4</accession>
<evidence type="ECO:0000313" key="6">
    <source>
        <dbReference type="Proteomes" id="UP000320839"/>
    </source>
</evidence>
<feature type="compositionally biased region" description="Basic residues" evidence="1">
    <location>
        <begin position="1"/>
        <end position="10"/>
    </location>
</feature>
<feature type="transmembrane region" description="Helical" evidence="2">
    <location>
        <begin position="21"/>
        <end position="47"/>
    </location>
</feature>
<name>A0A518AFJ9_9PLAN</name>
<sequence length="53" mass="5509">MSTRSSKSKGKAATGESGGPNIYVGLLFVSLAALVTGIAFLIMQLAAYNWEMG</sequence>
<reference evidence="3 5" key="1">
    <citation type="submission" date="2019-03" db="EMBL/GenBank/DDBJ databases">
        <title>Deep-cultivation of Planctomycetes and their phenomic and genomic characterization uncovers novel biology.</title>
        <authorList>
            <person name="Wiegand S."/>
            <person name="Jogler M."/>
            <person name="Boedeker C."/>
            <person name="Pinto D."/>
            <person name="Vollmers J."/>
            <person name="Rivas-Marin E."/>
            <person name="Kohn T."/>
            <person name="Peeters S.H."/>
            <person name="Heuer A."/>
            <person name="Rast P."/>
            <person name="Oberbeckmann S."/>
            <person name="Bunk B."/>
            <person name="Jeske O."/>
            <person name="Meyerdierks A."/>
            <person name="Storesund J.E."/>
            <person name="Kallscheuer N."/>
            <person name="Luecker S."/>
            <person name="Lage O.M."/>
            <person name="Pohl T."/>
            <person name="Merkel B.J."/>
            <person name="Hornburger P."/>
            <person name="Mueller R.-W."/>
            <person name="Bruemmer F."/>
            <person name="Labrenz M."/>
            <person name="Spormann A.M."/>
            <person name="Op den Camp H."/>
            <person name="Overmann J."/>
            <person name="Amann R."/>
            <person name="Jetten M.S.M."/>
            <person name="Mascher T."/>
            <person name="Medema M.H."/>
            <person name="Devos D.P."/>
            <person name="Kaster A.-K."/>
            <person name="Ovreas L."/>
            <person name="Rohde M."/>
            <person name="Galperin M.Y."/>
            <person name="Jogler C."/>
        </authorList>
    </citation>
    <scope>NUCLEOTIDE SEQUENCE [LARGE SCALE GENOMIC DNA]</scope>
    <source>
        <strain evidence="3 5">Enr10</strain>
        <strain evidence="4 6">Pan153</strain>
    </source>
</reference>
<dbReference type="RefSeq" id="WP_197994822.1">
    <property type="nucleotide sequence ID" value="NZ_CP036277.1"/>
</dbReference>
<keyword evidence="5" id="KW-1185">Reference proteome</keyword>
<evidence type="ECO:0000313" key="5">
    <source>
        <dbReference type="Proteomes" id="UP000315647"/>
    </source>
</evidence>
<dbReference type="Proteomes" id="UP000320839">
    <property type="component" value="Chromosome"/>
</dbReference>
<keyword evidence="2" id="KW-0472">Membrane</keyword>
<gene>
    <name evidence="3" type="ORF">Enr10x_58020</name>
    <name evidence="4" type="ORF">Pan153_60680</name>
</gene>
<feature type="region of interest" description="Disordered" evidence="1">
    <location>
        <begin position="1"/>
        <end position="20"/>
    </location>
</feature>
<dbReference type="AlphaFoldDB" id="A0A518AFJ9"/>
<accession>A0A518AFJ9</accession>